<reference evidence="1" key="1">
    <citation type="submission" date="2019-03" db="EMBL/GenBank/DDBJ databases">
        <title>Candidatus Syntrophosphaera thermopropionivorans: a novel player in syntrophic propionate oxidation during anaerobic digestion.</title>
        <authorList>
            <person name="Dyksma S."/>
        </authorList>
    </citation>
    <scope>NUCLEOTIDE SEQUENCE</scope>
    <source>
        <strain evidence="1">W5</strain>
    </source>
</reference>
<comment type="caution">
    <text evidence="1">The sequence shown here is derived from an EMBL/GenBank/DDBJ whole genome shotgun (WGS) entry which is preliminary data.</text>
</comment>
<gene>
    <name evidence="1" type="ORF">E0946_02255</name>
</gene>
<dbReference type="EMBL" id="SMOG01000003">
    <property type="protein sequence ID" value="TDF73858.1"/>
    <property type="molecule type" value="Genomic_DNA"/>
</dbReference>
<proteinExistence type="predicted"/>
<sequence>MLKRFCLTFIILTIIILAFAKEQPQPRIYLEGYHPLIYNKVDVYKLYKGLNYIKSQPYWIREFEPDTKEQINYPEEKVIIHTKIDDFDLVPPRILSFDTYFANLQEKAFYKSMLSLYLTQAQQTTVTKTGMIKEFSIDLPSIAVPKAVQKVLGSSAGRLNIDGTEKISMEVGSTKRKNVAIYETNTASQLDIKMRQDTNLRLTGTIGEKIGVNLKYNSNQDQQFFDPDNINIKYTGTEDELFQTIEGGNIALSLPGSRYISYSAASQGLFGITSKLKYKNLDLTFIASTEEGQKNTQHYVGTSQADSTIFRSRDYAPRTMYYLANPYDVYELYTQADVSSNVPAGWVNNAVKTDPTGAWIIKNPNLLPANGTVRLFIDDGNANNNVAAAIGDTIFFSPTNYYVPYYDELIEGTDFITDYSAGIIRINSNVDRRATIAVKYTQKDGIPVPANSEAQDGILHVKVLRRRNQEYDPHDPNNVWHYQMRNVYDMHKNNIKSDGFTLDIYTLNVDLTRNYLVPDSLATSYITTYTDYLRMDSNGDGLINGDDNTVNLSTGLITIPFIQPFDPLGDGIIYTDEGESINYLDISFYMSVKGKIGREYVDLSQGGILKGSVSVKVNGIKQKENVDYLVDYDFGRITFLTSAGKDPDAKIEIDYEYRSTFDISSKTLTGVRADWNLTDWAKLGGTFIYRSENVADRRPRIGNENIEMYMTDIDGSLTVKPTFITRMLNALPLINTTADSRITLSGEIAYTIPNIYGDPHGKKNEAYIDDMEAIIDSYPLGVTIGSWSMASKPWNTSLAKGRTIWYNPKNIHREQVEDPATLTDREKKESVTALAIKVFPANLGIEGSEVWSWGGVMKYLGNQLDFSQKKYIELMVKIDRKANDPVAHPILRIDLGDINEDFYTEYGGLNVLNTEDKNHDGVLTLEEDTGLDGIPDGHPGDDPNDHADNSIDQFGDYPFINGTEGNKVLDTEDLNNDGVLNTLDRYFSYSISLTDSQYLESENEYGWRLYRIPLTDPLVYEIVNNAPSGAAPTLKKISYGRIVIETDQPVKVLLYDINVVGNKWEDFYVRDINGYIVPDNIINTYNISYLSGIVNNQRNSAHYTSPPGTYYIEERRESSESALSLDIQNLQPGQQVLLRQRLFEPYSLLSYNKIKFWVYPELSSSSPINPDSLDIIFRIGADSLNFYQVRERIHVVNYLPKMNRNYWTQFTYELQDFTKLKEMFPDVNSGEYREDNKIYSFKGTPTLTNVRDIYLGLYVPDDLTIPQPYNGTIYFNDMRVAEPYEDIGVAKRLSLNSAFADVITLDIDYEDKSENFNTIIQRGRTNTFTSTKTLNIMNKFFLNKLFPNAWGLDIPLSLSRNYNLGIPRFLANSDLLYDNILDPVEKDRQRTENLVYAADFGFSQRTAPKSPFLFYTIYRTSISGRIEKSYRYTPTTVDTTFNWRGTLNYNLGIPSDKVSFILFKNYRIGWFPSTFNNSFTLSSSEPQSYNWEKREGVYDWYPRTQTVPTKTFTSDNNISWGLTSDISLSARINTERDLKQKIYWQDINIGKMTRYVQDLGLNYNPNYLRNYINLTASASARYSDSQRKYFQNTDEGQITMYQSDGNSNRTIRTNLTLLNSSLLSSWAVNLSSSHSRKEGMKKQDEIKDSDKEPKSPSDEDKKKKEEEWKKQQEEAEKYGDSGKGYENGFKEEIYFGKEDIPTEEPGFKDNNDLTQPPKDKDKDKGKEETYFPVTLLNLFSKVKNITMTYQNSYIQSYSRKDDRPPFLFQLGLPHTTPAGYLDSVSDDNTISIGSGITFSRNFDSIISYSYSLQKNRANASNQTEVITFPDLTLSFINFENWFGMNKFLSGARLNTGLQYTTRATGDLDWIEPKQESVSLALNPLVGFTGTFFRKVNTNISYSITSGTNTTDMDTYDIVKTNLTHAVNGNISYSFTQGKGFTVPFTHKKIHINNELVSSLSILYEKNYDKTKGRESSQVDRDYTHFAISPSATYQFNPDIRGGLTGTWDQSSDNKRDTGVRTFSLGIWIELNL</sequence>
<name>A0AC61QK98_9BACT</name>
<accession>A0AC61QK98</accession>
<keyword evidence="2" id="KW-1185">Reference proteome</keyword>
<dbReference type="Proteomes" id="UP000294588">
    <property type="component" value="Unassembled WGS sequence"/>
</dbReference>
<evidence type="ECO:0000313" key="1">
    <source>
        <dbReference type="EMBL" id="TDF73858.1"/>
    </source>
</evidence>
<organism evidence="1 2">
    <name type="scientific">Candidatus Syntrophosphaera thermopropionivorans</name>
    <dbReference type="NCBI Taxonomy" id="2593015"/>
    <lineage>
        <taxon>Bacteria</taxon>
        <taxon>Pseudomonadati</taxon>
        <taxon>Candidatus Cloacimonadota</taxon>
        <taxon>Candidatus Cloacimonadia</taxon>
        <taxon>Candidatus Cloacimonadales</taxon>
        <taxon>Candidatus Cloacimonadaceae</taxon>
        <taxon>Candidatus Syntrophosphaera</taxon>
    </lineage>
</organism>
<protein>
    <submittedName>
        <fullName evidence="1">Uncharacterized protein</fullName>
    </submittedName>
</protein>
<evidence type="ECO:0000313" key="2">
    <source>
        <dbReference type="Proteomes" id="UP000294588"/>
    </source>
</evidence>